<reference evidence="2 3" key="1">
    <citation type="submission" date="2019-07" db="EMBL/GenBank/DDBJ databases">
        <title>Whole genome shotgun sequence of Myxococcus virescens NBRC 100334.</title>
        <authorList>
            <person name="Hosoyama A."/>
            <person name="Uohara A."/>
            <person name="Ohji S."/>
            <person name="Ichikawa N."/>
        </authorList>
    </citation>
    <scope>NUCLEOTIDE SEQUENCE [LARGE SCALE GENOMIC DNA]</scope>
    <source>
        <strain evidence="2 3">NBRC 100334</strain>
    </source>
</reference>
<proteinExistence type="predicted"/>
<evidence type="ECO:0000313" key="2">
    <source>
        <dbReference type="EMBL" id="GEL75515.1"/>
    </source>
</evidence>
<dbReference type="EMBL" id="BJVY01000078">
    <property type="protein sequence ID" value="GEL75515.1"/>
    <property type="molecule type" value="Genomic_DNA"/>
</dbReference>
<feature type="region of interest" description="Disordered" evidence="1">
    <location>
        <begin position="42"/>
        <end position="62"/>
    </location>
</feature>
<gene>
    <name evidence="2" type="ORF">MVI01_72990</name>
</gene>
<organism evidence="2 3">
    <name type="scientific">Myxococcus virescens</name>
    <dbReference type="NCBI Taxonomy" id="83456"/>
    <lineage>
        <taxon>Bacteria</taxon>
        <taxon>Pseudomonadati</taxon>
        <taxon>Myxococcota</taxon>
        <taxon>Myxococcia</taxon>
        <taxon>Myxococcales</taxon>
        <taxon>Cystobacterineae</taxon>
        <taxon>Myxococcaceae</taxon>
        <taxon>Myxococcus</taxon>
    </lineage>
</organism>
<dbReference type="AlphaFoldDB" id="A0A511HQ57"/>
<name>A0A511HQ57_9BACT</name>
<dbReference type="Proteomes" id="UP000321224">
    <property type="component" value="Unassembled WGS sequence"/>
</dbReference>
<accession>A0A511HQ57</accession>
<comment type="caution">
    <text evidence="2">The sequence shown here is derived from an EMBL/GenBank/DDBJ whole genome shotgun (WGS) entry which is preliminary data.</text>
</comment>
<evidence type="ECO:0000313" key="3">
    <source>
        <dbReference type="Proteomes" id="UP000321224"/>
    </source>
</evidence>
<sequence length="62" mass="6589">MGIRISVPRTAPILRGNTQNLGIEGPEPFWLPSERCGHAHIGGHNGCDPSAPDAPHPVRTVT</sequence>
<evidence type="ECO:0000256" key="1">
    <source>
        <dbReference type="SAM" id="MobiDB-lite"/>
    </source>
</evidence>
<protein>
    <submittedName>
        <fullName evidence="2">Uncharacterized protein</fullName>
    </submittedName>
</protein>